<evidence type="ECO:0000256" key="3">
    <source>
        <dbReference type="ARBA" id="ARBA00022989"/>
    </source>
</evidence>
<keyword evidence="4 6" id="KW-0472">Membrane</keyword>
<dbReference type="InterPro" id="IPR021109">
    <property type="entry name" value="Peptidase_aspartic_dom_sf"/>
</dbReference>
<keyword evidence="2 6" id="KW-0812">Transmembrane</keyword>
<dbReference type="CDD" id="cd12087">
    <property type="entry name" value="TM_EGFR-like"/>
    <property type="match status" value="1"/>
</dbReference>
<dbReference type="SUPFAM" id="SSF50630">
    <property type="entry name" value="Acid proteases"/>
    <property type="match status" value="1"/>
</dbReference>
<sequence>MKCLSFYTIISLWSLFFDHASAQNPWAMTWSDSTFGFDGPWHAVTIYMGGNDTKLAMYPGTAWTTYVLLNTLCDNTTASSYCYGDHAGLFNPDNSHTWDGDSIDLPPHHNWLDLQWGVSSAVSVKAYAYRALESIDLGGTVTSDSNLIAIEQGYQTYPGGKIYPLDVGILALGAPDINQTFSTISGPSVNGTFVTSWVYEHSVTPSYSYGMHIGSPKFGIPGSLYLGGYDKNRVLGDISTQPIDSGQLPIEMLDISIGVLEGGSIWGSSNITGLMAKSNSSLSSGMNVVIDATNPYIYMPQSTCDAITANLPVSYHSDLGLYTWDTNNENYSKIITSPSYLAFTFVKNDVNTEEFTIKVPFALLNLTLSPPLVEVDTPYLPLMPTDSDLVLGRAFLQAAFYGVHWSQKYWFLSQAPGPDDNFIKNVVSMEPTTTTIEGTGDSWEGTWASYWTALPSNVAGNHSETNSSSSSSSSGDSSTGLSTGAKIGIGIGCGCAAIAIIGMVAWFWIRRRRQAKIPETLPPREYFGPRLVQQGGVPLEIAGSKRDTIHELNHDPDFTGYYDRRTSGQTSTVIGSQGSTRGSEGLVGGARGPYELSQ</sequence>
<evidence type="ECO:0000256" key="7">
    <source>
        <dbReference type="SAM" id="SignalP"/>
    </source>
</evidence>
<evidence type="ECO:0000259" key="8">
    <source>
        <dbReference type="PROSITE" id="PS51767"/>
    </source>
</evidence>
<dbReference type="STRING" id="60169.A0A1V6NF59"/>
<dbReference type="Gene3D" id="2.40.70.10">
    <property type="entry name" value="Acid Proteases"/>
    <property type="match status" value="1"/>
</dbReference>
<evidence type="ECO:0000313" key="10">
    <source>
        <dbReference type="Proteomes" id="UP000191408"/>
    </source>
</evidence>
<organism evidence="9 10">
    <name type="scientific">Penicillium polonicum</name>
    <dbReference type="NCBI Taxonomy" id="60169"/>
    <lineage>
        <taxon>Eukaryota</taxon>
        <taxon>Fungi</taxon>
        <taxon>Dikarya</taxon>
        <taxon>Ascomycota</taxon>
        <taxon>Pezizomycotina</taxon>
        <taxon>Eurotiomycetes</taxon>
        <taxon>Eurotiomycetidae</taxon>
        <taxon>Eurotiales</taxon>
        <taxon>Aspergillaceae</taxon>
        <taxon>Penicillium</taxon>
    </lineage>
</organism>
<feature type="compositionally biased region" description="Polar residues" evidence="5">
    <location>
        <begin position="567"/>
        <end position="582"/>
    </location>
</feature>
<dbReference type="EMBL" id="MDYM01000009">
    <property type="protein sequence ID" value="OQD63364.1"/>
    <property type="molecule type" value="Genomic_DNA"/>
</dbReference>
<evidence type="ECO:0000256" key="4">
    <source>
        <dbReference type="ARBA" id="ARBA00023136"/>
    </source>
</evidence>
<dbReference type="InterPro" id="IPR033121">
    <property type="entry name" value="PEPTIDASE_A1"/>
</dbReference>
<feature type="signal peptide" evidence="7">
    <location>
        <begin position="1"/>
        <end position="22"/>
    </location>
</feature>
<dbReference type="AlphaFoldDB" id="A0A1V6NF59"/>
<name>A0A1V6NF59_PENPO</name>
<dbReference type="Proteomes" id="UP000191408">
    <property type="component" value="Unassembled WGS sequence"/>
</dbReference>
<feature type="region of interest" description="Disordered" evidence="5">
    <location>
        <begin position="566"/>
        <end position="598"/>
    </location>
</feature>
<gene>
    <name evidence="9" type="ORF">PENPOL_c009G10251</name>
</gene>
<feature type="transmembrane region" description="Helical" evidence="6">
    <location>
        <begin position="487"/>
        <end position="509"/>
    </location>
</feature>
<dbReference type="GO" id="GO:0071944">
    <property type="term" value="C:cell periphery"/>
    <property type="evidence" value="ECO:0007669"/>
    <property type="project" value="UniProtKB-ARBA"/>
</dbReference>
<reference evidence="10" key="1">
    <citation type="journal article" date="2017" name="Nat. Microbiol.">
        <title>Global analysis of biosynthetic gene clusters reveals vast potential of secondary metabolite production in Penicillium species.</title>
        <authorList>
            <person name="Nielsen J.C."/>
            <person name="Grijseels S."/>
            <person name="Prigent S."/>
            <person name="Ji B."/>
            <person name="Dainat J."/>
            <person name="Nielsen K.F."/>
            <person name="Frisvad J.C."/>
            <person name="Workman M."/>
            <person name="Nielsen J."/>
        </authorList>
    </citation>
    <scope>NUCLEOTIDE SEQUENCE [LARGE SCALE GENOMIC DNA]</scope>
    <source>
        <strain evidence="10">IBT 4502</strain>
    </source>
</reference>
<comment type="caution">
    <text evidence="9">The sequence shown here is derived from an EMBL/GenBank/DDBJ whole genome shotgun (WGS) entry which is preliminary data.</text>
</comment>
<dbReference type="PANTHER" id="PTHR15549">
    <property type="entry name" value="PAIRED IMMUNOGLOBULIN-LIKE TYPE 2 RECEPTOR"/>
    <property type="match status" value="1"/>
</dbReference>
<keyword evidence="3 6" id="KW-1133">Transmembrane helix</keyword>
<dbReference type="PROSITE" id="PS51767">
    <property type="entry name" value="PEPTIDASE_A1"/>
    <property type="match status" value="1"/>
</dbReference>
<accession>A0A1V6NF59</accession>
<dbReference type="InterPro" id="IPR051694">
    <property type="entry name" value="Immunoregulatory_rcpt-like"/>
</dbReference>
<protein>
    <recommendedName>
        <fullName evidence="8">Peptidase A1 domain-containing protein</fullName>
    </recommendedName>
</protein>
<dbReference type="OrthoDB" id="4074350at2759"/>
<evidence type="ECO:0000256" key="6">
    <source>
        <dbReference type="SAM" id="Phobius"/>
    </source>
</evidence>
<feature type="chain" id="PRO_5012935233" description="Peptidase A1 domain-containing protein" evidence="7">
    <location>
        <begin position="23"/>
        <end position="598"/>
    </location>
</feature>
<keyword evidence="7" id="KW-0732">Signal</keyword>
<evidence type="ECO:0000256" key="2">
    <source>
        <dbReference type="ARBA" id="ARBA00022692"/>
    </source>
</evidence>
<keyword evidence="10" id="KW-1185">Reference proteome</keyword>
<evidence type="ECO:0000313" key="9">
    <source>
        <dbReference type="EMBL" id="OQD63364.1"/>
    </source>
</evidence>
<comment type="subcellular location">
    <subcellularLocation>
        <location evidence="1">Membrane</location>
        <topology evidence="1">Single-pass membrane protein</topology>
    </subcellularLocation>
</comment>
<dbReference type="Pfam" id="PF00026">
    <property type="entry name" value="Asp"/>
    <property type="match status" value="1"/>
</dbReference>
<evidence type="ECO:0000256" key="5">
    <source>
        <dbReference type="SAM" id="MobiDB-lite"/>
    </source>
</evidence>
<evidence type="ECO:0000256" key="1">
    <source>
        <dbReference type="ARBA" id="ARBA00004167"/>
    </source>
</evidence>
<proteinExistence type="predicted"/>
<feature type="domain" description="Peptidase A1" evidence="8">
    <location>
        <begin position="42"/>
        <end position="413"/>
    </location>
</feature>
<dbReference type="GO" id="GO:0016020">
    <property type="term" value="C:membrane"/>
    <property type="evidence" value="ECO:0007669"/>
    <property type="project" value="UniProtKB-SubCell"/>
</dbReference>